<dbReference type="GO" id="GO:0009312">
    <property type="term" value="P:oligosaccharide biosynthetic process"/>
    <property type="evidence" value="ECO:0007669"/>
    <property type="project" value="InterPro"/>
</dbReference>
<reference evidence="1 2" key="1">
    <citation type="submission" date="2018-02" db="EMBL/GenBank/DDBJ databases">
        <authorList>
            <person name="Cohen D.B."/>
            <person name="Kent A.D."/>
        </authorList>
    </citation>
    <scope>NUCLEOTIDE SEQUENCE [LARGE SCALE GENOMIC DNA]</scope>
    <source>
        <strain evidence="1 2">CCAP 1448/3</strain>
    </source>
</reference>
<dbReference type="OrthoDB" id="9792518at2"/>
<dbReference type="CDD" id="cd02440">
    <property type="entry name" value="AdoMet_MTases"/>
    <property type="match status" value="1"/>
</dbReference>
<dbReference type="RefSeq" id="WP_106288365.1">
    <property type="nucleotide sequence ID" value="NZ_CAWNTC010000011.1"/>
</dbReference>
<evidence type="ECO:0000313" key="1">
    <source>
        <dbReference type="EMBL" id="PSB03278.1"/>
    </source>
</evidence>
<comment type="caution">
    <text evidence="1">The sequence shown here is derived from an EMBL/GenBank/DDBJ whole genome shotgun (WGS) entry which is preliminary data.</text>
</comment>
<dbReference type="GO" id="GO:0008757">
    <property type="term" value="F:S-adenosylmethionine-dependent methyltransferase activity"/>
    <property type="evidence" value="ECO:0007669"/>
    <property type="project" value="InterPro"/>
</dbReference>
<dbReference type="SUPFAM" id="SSF53335">
    <property type="entry name" value="S-adenosyl-L-methionine-dependent methyltransferases"/>
    <property type="match status" value="1"/>
</dbReference>
<keyword evidence="2" id="KW-1185">Reference proteome</keyword>
<evidence type="ECO:0000313" key="2">
    <source>
        <dbReference type="Proteomes" id="UP000238762"/>
    </source>
</evidence>
<accession>A0A2T1C540</accession>
<dbReference type="Proteomes" id="UP000238762">
    <property type="component" value="Unassembled WGS sequence"/>
</dbReference>
<proteinExistence type="predicted"/>
<organism evidence="1 2">
    <name type="scientific">Merismopedia glauca CCAP 1448/3</name>
    <dbReference type="NCBI Taxonomy" id="1296344"/>
    <lineage>
        <taxon>Bacteria</taxon>
        <taxon>Bacillati</taxon>
        <taxon>Cyanobacteriota</taxon>
        <taxon>Cyanophyceae</taxon>
        <taxon>Synechococcales</taxon>
        <taxon>Merismopediaceae</taxon>
        <taxon>Merismopedia</taxon>
    </lineage>
</organism>
<dbReference type="AlphaFoldDB" id="A0A2T1C540"/>
<dbReference type="Pfam" id="PF05401">
    <property type="entry name" value="NodS"/>
    <property type="match status" value="1"/>
</dbReference>
<sequence>MSNSQPANSLPPSYFDQIYQKEPDPWKFATSDYEANKYQATIAALNRDKYRSGLEIGGSIGILTEKLAARCESILSLEVSALAQSQAIARCQHLPHVRFQILQVPQEYPLEKFDLVVLSEVGYYWCLEDLKQARQLILDSLEPGGQILLVHWLPFTPDYPLTGDLVHDTFLELVPHQVKHLLSQREEKYRLDLLEKQG</sequence>
<dbReference type="EMBL" id="PVWJ01000036">
    <property type="protein sequence ID" value="PSB03278.1"/>
    <property type="molecule type" value="Genomic_DNA"/>
</dbReference>
<dbReference type="Gene3D" id="3.40.50.150">
    <property type="entry name" value="Vaccinia Virus protein VP39"/>
    <property type="match status" value="1"/>
</dbReference>
<dbReference type="GO" id="GO:0032259">
    <property type="term" value="P:methylation"/>
    <property type="evidence" value="ECO:0007669"/>
    <property type="project" value="UniProtKB-KW"/>
</dbReference>
<keyword evidence="1" id="KW-0489">Methyltransferase</keyword>
<dbReference type="InterPro" id="IPR008715">
    <property type="entry name" value="SAM-MeTfrase_NodS-like"/>
</dbReference>
<gene>
    <name evidence="1" type="ORF">C7B64_09285</name>
</gene>
<reference evidence="1 2" key="2">
    <citation type="submission" date="2018-03" db="EMBL/GenBank/DDBJ databases">
        <title>The ancient ancestry and fast evolution of plastids.</title>
        <authorList>
            <person name="Moore K.R."/>
            <person name="Magnabosco C."/>
            <person name="Momper L."/>
            <person name="Gold D.A."/>
            <person name="Bosak T."/>
            <person name="Fournier G.P."/>
        </authorList>
    </citation>
    <scope>NUCLEOTIDE SEQUENCE [LARGE SCALE GENOMIC DNA]</scope>
    <source>
        <strain evidence="1 2">CCAP 1448/3</strain>
    </source>
</reference>
<name>A0A2T1C540_9CYAN</name>
<protein>
    <submittedName>
        <fullName evidence="1">Methyltransferase</fullName>
    </submittedName>
</protein>
<keyword evidence="1" id="KW-0808">Transferase</keyword>
<dbReference type="InterPro" id="IPR029063">
    <property type="entry name" value="SAM-dependent_MTases_sf"/>
</dbReference>